<sequence length="464" mass="52847">MPTTKSMGDGKFQVLGYGYDITEEYLSRQAIKYAVLDIDKFVQRNPELYKVEYIGEIQDHVYGGDDYMMYSKEIIRNNKFSGSVAEKVKKSELDGGKIPYAFSASFEGQSVNKNYVTTKETYIRIDQIKQLEQYNLYSEPDSLANYLTTYFKNKLATASADAIIKEFGTHVLIDFNVGGRLSAFYKSTITDNLKTESKKNIATAGATFAVGGVGLSFSGSSSKEVVEQYQRKNSNWSCKINMYGGQHDGHQVTITSDGVYNHTFSLSGWQQSVDNTHCVLTEVNFNRTYPIYDFIKDPIKKQQIKDAVLKYINSKITPIIKIKPMFQLKSTHTKDSWWVFSQDDVNYANSQFGDECQGILGFVLAEPSPNARPMYRLKSTHTKDTWYTFDYASVQYAINKWGEQYGGIDGYLYSSEQPNTIPLYRLKSTHTKDTWYTTDYATVQYAQAEWGEQYGGIDGYVIRP</sequence>
<dbReference type="Pfam" id="PF01823">
    <property type="entry name" value="MACPF"/>
    <property type="match status" value="1"/>
</dbReference>
<gene>
    <name evidence="2" type="ORF">CE91St12_11250</name>
</gene>
<dbReference type="InterPro" id="IPR020864">
    <property type="entry name" value="MACPF"/>
</dbReference>
<evidence type="ECO:0000259" key="1">
    <source>
        <dbReference type="PROSITE" id="PS51412"/>
    </source>
</evidence>
<protein>
    <recommendedName>
        <fullName evidence="1">MACPF domain-containing protein</fullName>
    </recommendedName>
</protein>
<dbReference type="AlphaFoldDB" id="A0AA37JTH1"/>
<dbReference type="Proteomes" id="UP001055048">
    <property type="component" value="Unassembled WGS sequence"/>
</dbReference>
<dbReference type="Pfam" id="PF18885">
    <property type="entry name" value="DUF5648"/>
    <property type="match status" value="1"/>
</dbReference>
<reference evidence="2" key="1">
    <citation type="submission" date="2022-01" db="EMBL/GenBank/DDBJ databases">
        <title>Novel bile acid biosynthetic pathways are enriched in the microbiome of centenarians.</title>
        <authorList>
            <person name="Sato Y."/>
            <person name="Atarashi K."/>
            <person name="Plichta R.D."/>
            <person name="Arai Y."/>
            <person name="Sasajima S."/>
            <person name="Kearney M.S."/>
            <person name="Suda W."/>
            <person name="Takeshita K."/>
            <person name="Sasaki T."/>
            <person name="Okamoto S."/>
            <person name="Skelly N.A."/>
            <person name="Okamura Y."/>
            <person name="Vlamakis H."/>
            <person name="Li Y."/>
            <person name="Tanoue T."/>
            <person name="Takei H."/>
            <person name="Nittono H."/>
            <person name="Narushima S."/>
            <person name="Irie J."/>
            <person name="Itoh H."/>
            <person name="Moriya K."/>
            <person name="Sugiura Y."/>
            <person name="Suematsu M."/>
            <person name="Moritoki N."/>
            <person name="Shibata S."/>
            <person name="Littman R.D."/>
            <person name="Fischbach A.M."/>
            <person name="Uwamino Y."/>
            <person name="Inoue T."/>
            <person name="Honda A."/>
            <person name="Hattori M."/>
            <person name="Murai T."/>
            <person name="Xavier J.R."/>
            <person name="Hirose N."/>
            <person name="Honda K."/>
        </authorList>
    </citation>
    <scope>NUCLEOTIDE SEQUENCE</scope>
    <source>
        <strain evidence="2">CE91-St12</strain>
    </source>
</reference>
<dbReference type="EMBL" id="BQNL01000001">
    <property type="protein sequence ID" value="GKH12915.1"/>
    <property type="molecule type" value="Genomic_DNA"/>
</dbReference>
<accession>A0AA37JTH1</accession>
<dbReference type="InterPro" id="IPR043708">
    <property type="entry name" value="DUF5648"/>
</dbReference>
<organism evidence="2 3">
    <name type="scientific">Bacteroides uniformis</name>
    <dbReference type="NCBI Taxonomy" id="820"/>
    <lineage>
        <taxon>Bacteria</taxon>
        <taxon>Pseudomonadati</taxon>
        <taxon>Bacteroidota</taxon>
        <taxon>Bacteroidia</taxon>
        <taxon>Bacteroidales</taxon>
        <taxon>Bacteroidaceae</taxon>
        <taxon>Bacteroides</taxon>
    </lineage>
</organism>
<evidence type="ECO:0000313" key="3">
    <source>
        <dbReference type="Proteomes" id="UP001055048"/>
    </source>
</evidence>
<comment type="caution">
    <text evidence="2">The sequence shown here is derived from an EMBL/GenBank/DDBJ whole genome shotgun (WGS) entry which is preliminary data.</text>
</comment>
<dbReference type="PROSITE" id="PS51412">
    <property type="entry name" value="MACPF_2"/>
    <property type="match status" value="1"/>
</dbReference>
<name>A0AA37JTH1_BACUN</name>
<proteinExistence type="predicted"/>
<evidence type="ECO:0000313" key="2">
    <source>
        <dbReference type="EMBL" id="GKH12915.1"/>
    </source>
</evidence>
<feature type="domain" description="MACPF" evidence="1">
    <location>
        <begin position="1"/>
        <end position="327"/>
    </location>
</feature>